<comment type="caution">
    <text evidence="5">The sequence shown here is derived from an EMBL/GenBank/DDBJ whole genome shotgun (WGS) entry which is preliminary data.</text>
</comment>
<gene>
    <name evidence="5" type="ORF">NE237_011081</name>
</gene>
<dbReference type="PANTHER" id="PTHR47989:SF37">
    <property type="entry name" value="INACTIVE PROTEIN KINASE SELMODRAFT_444075"/>
    <property type="match status" value="1"/>
</dbReference>
<dbReference type="Gene3D" id="3.30.200.20">
    <property type="entry name" value="Phosphorylase Kinase, domain 1"/>
    <property type="match status" value="1"/>
</dbReference>
<evidence type="ECO:0000259" key="4">
    <source>
        <dbReference type="PROSITE" id="PS50011"/>
    </source>
</evidence>
<keyword evidence="2" id="KW-0067">ATP-binding</keyword>
<dbReference type="GO" id="GO:0004672">
    <property type="term" value="F:protein kinase activity"/>
    <property type="evidence" value="ECO:0007669"/>
    <property type="project" value="InterPro"/>
</dbReference>
<proteinExistence type="predicted"/>
<dbReference type="InterPro" id="IPR011009">
    <property type="entry name" value="Kinase-like_dom_sf"/>
</dbReference>
<dbReference type="GO" id="GO:0005524">
    <property type="term" value="F:ATP binding"/>
    <property type="evidence" value="ECO:0007669"/>
    <property type="project" value="UniProtKB-KW"/>
</dbReference>
<evidence type="ECO:0000256" key="3">
    <source>
        <dbReference type="SAM" id="MobiDB-lite"/>
    </source>
</evidence>
<dbReference type="AlphaFoldDB" id="A0A9Q0GV06"/>
<keyword evidence="1" id="KW-0547">Nucleotide-binding</keyword>
<dbReference type="PROSITE" id="PS50011">
    <property type="entry name" value="PROTEIN_KINASE_DOM"/>
    <property type="match status" value="1"/>
</dbReference>
<evidence type="ECO:0000256" key="1">
    <source>
        <dbReference type="ARBA" id="ARBA00022741"/>
    </source>
</evidence>
<reference evidence="5" key="1">
    <citation type="journal article" date="2023" name="Plant J.">
        <title>The genome of the king protea, Protea cynaroides.</title>
        <authorList>
            <person name="Chang J."/>
            <person name="Duong T.A."/>
            <person name="Schoeman C."/>
            <person name="Ma X."/>
            <person name="Roodt D."/>
            <person name="Barker N."/>
            <person name="Li Z."/>
            <person name="Van de Peer Y."/>
            <person name="Mizrachi E."/>
        </authorList>
    </citation>
    <scope>NUCLEOTIDE SEQUENCE</scope>
    <source>
        <tissue evidence="5">Young leaves</tissue>
    </source>
</reference>
<evidence type="ECO:0000256" key="2">
    <source>
        <dbReference type="ARBA" id="ARBA00022840"/>
    </source>
</evidence>
<dbReference type="Gene3D" id="1.10.510.10">
    <property type="entry name" value="Transferase(Phosphotransferase) domain 1"/>
    <property type="match status" value="1"/>
</dbReference>
<name>A0A9Q0GV06_9MAGN</name>
<dbReference type="PANTHER" id="PTHR47989">
    <property type="entry name" value="OS01G0750732 PROTEIN"/>
    <property type="match status" value="1"/>
</dbReference>
<dbReference type="SUPFAM" id="SSF56112">
    <property type="entry name" value="Protein kinase-like (PK-like)"/>
    <property type="match status" value="1"/>
</dbReference>
<dbReference type="InterPro" id="IPR008266">
    <property type="entry name" value="Tyr_kinase_AS"/>
</dbReference>
<dbReference type="InterPro" id="IPR001245">
    <property type="entry name" value="Ser-Thr/Tyr_kinase_cat_dom"/>
</dbReference>
<keyword evidence="6" id="KW-1185">Reference proteome</keyword>
<dbReference type="EMBL" id="JAMYWD010000011">
    <property type="protein sequence ID" value="KAJ4954298.1"/>
    <property type="molecule type" value="Genomic_DNA"/>
</dbReference>
<dbReference type="Proteomes" id="UP001141806">
    <property type="component" value="Unassembled WGS sequence"/>
</dbReference>
<dbReference type="Pfam" id="PF07714">
    <property type="entry name" value="PK_Tyr_Ser-Thr"/>
    <property type="match status" value="1"/>
</dbReference>
<evidence type="ECO:0000313" key="6">
    <source>
        <dbReference type="Proteomes" id="UP001141806"/>
    </source>
</evidence>
<accession>A0A9Q0GV06</accession>
<organism evidence="5 6">
    <name type="scientific">Protea cynaroides</name>
    <dbReference type="NCBI Taxonomy" id="273540"/>
    <lineage>
        <taxon>Eukaryota</taxon>
        <taxon>Viridiplantae</taxon>
        <taxon>Streptophyta</taxon>
        <taxon>Embryophyta</taxon>
        <taxon>Tracheophyta</taxon>
        <taxon>Spermatophyta</taxon>
        <taxon>Magnoliopsida</taxon>
        <taxon>Proteales</taxon>
        <taxon>Proteaceae</taxon>
        <taxon>Protea</taxon>
    </lineage>
</organism>
<dbReference type="FunFam" id="3.30.200.20:FF:000162">
    <property type="entry name" value="Adenine nucleotide alpha hydrolase-like domain kinase"/>
    <property type="match status" value="1"/>
</dbReference>
<dbReference type="PROSITE" id="PS00109">
    <property type="entry name" value="PROTEIN_KINASE_TYR"/>
    <property type="match status" value="1"/>
</dbReference>
<protein>
    <recommendedName>
        <fullName evidence="4">Protein kinase domain-containing protein</fullName>
    </recommendedName>
</protein>
<sequence>MGSEVVLVAIDARKELTDYALEWAMHNVIKPMDSLILLALLPAYPCPFASGSWNNQARVQQLIARLLKKWGLHHNREDSSNQTNFINGVDHELSNRINETCVKMIKQICLENSVTQVKVQVKGVSSLLMGSVAAEAKELKATWVILDRHLRKETGCCLEQLNCNIILIDHAIPKILRSINFQLSKSIDMHELQNDPMTYSLGIAPAYNLDNKGMDYDNFHGVTTSITECDPAKGFSHQHLQLTHHEFETQATYGSSPCIKSQPLNKASMFDIDGMPFKSSASPMRERRSYTGLLNTKNGKPALLLGNHLAKNDSFPVVLFGNEADKNQGRSVKVPTREPLPSRKSTESPRLWHNFGRLTQQKKLLISRRSSKNESKNYTTEKFSAPVISGTSSIRKAMSLSIKKPSNPLPLCSVCKHNAPIFHKSPRQFTYQEIERATDGFSSENFLAEGGHGPVYRGVLPDGQVVAVKHHGLASAHGASEFSSKVEALSCAQHKNLVVLVGYCIEKEWLLVSEFACNGSLDNHLYGTKTKEVMTIANRMRVAIGAARGLRYLHEDCRVGCIIHGDFRTSNILLTHDFEPLVGDFGLARWKVDGQSASEACIIGSFGYLAPEYRHTGQLTEKADVYAFGIVLMELLSDLNKIGSSRSVEHQFLPEWKGSPFLEKKMINPCLDGNFMNNEVECMMYAASLCILPHPERRPPMSKVLKILEGDMSSDIAYQCAEWNTILELRRKSNYSTDVSFDQIQDSSPYYQMTPSMHHIKLSPSTPNEREGN</sequence>
<dbReference type="OrthoDB" id="1857192at2759"/>
<feature type="region of interest" description="Disordered" evidence="3">
    <location>
        <begin position="328"/>
        <end position="348"/>
    </location>
</feature>
<feature type="domain" description="Protein kinase" evidence="4">
    <location>
        <begin position="441"/>
        <end position="712"/>
    </location>
</feature>
<dbReference type="InterPro" id="IPR000719">
    <property type="entry name" value="Prot_kinase_dom"/>
</dbReference>
<evidence type="ECO:0000313" key="5">
    <source>
        <dbReference type="EMBL" id="KAJ4954298.1"/>
    </source>
</evidence>